<dbReference type="EMBL" id="BARS01012352">
    <property type="protein sequence ID" value="GAF98954.1"/>
    <property type="molecule type" value="Genomic_DNA"/>
</dbReference>
<protein>
    <submittedName>
        <fullName evidence="1">Uncharacterized protein</fullName>
    </submittedName>
</protein>
<feature type="non-terminal residue" evidence="1">
    <location>
        <position position="221"/>
    </location>
</feature>
<organism evidence="1">
    <name type="scientific">marine sediment metagenome</name>
    <dbReference type="NCBI Taxonomy" id="412755"/>
    <lineage>
        <taxon>unclassified sequences</taxon>
        <taxon>metagenomes</taxon>
        <taxon>ecological metagenomes</taxon>
    </lineage>
</organism>
<proteinExistence type="predicted"/>
<comment type="caution">
    <text evidence="1">The sequence shown here is derived from an EMBL/GenBank/DDBJ whole genome shotgun (WGS) entry which is preliminary data.</text>
</comment>
<name>X0U0F7_9ZZZZ</name>
<dbReference type="InterPro" id="IPR011990">
    <property type="entry name" value="TPR-like_helical_dom_sf"/>
</dbReference>
<evidence type="ECO:0000313" key="1">
    <source>
        <dbReference type="EMBL" id="GAF98954.1"/>
    </source>
</evidence>
<accession>X0U0F7</accession>
<gene>
    <name evidence="1" type="ORF">S01H1_22047</name>
</gene>
<reference evidence="1" key="1">
    <citation type="journal article" date="2014" name="Front. Microbiol.">
        <title>High frequency of phylogenetically diverse reductive dehalogenase-homologous genes in deep subseafloor sedimentary metagenomes.</title>
        <authorList>
            <person name="Kawai M."/>
            <person name="Futagami T."/>
            <person name="Toyoda A."/>
            <person name="Takaki Y."/>
            <person name="Nishi S."/>
            <person name="Hori S."/>
            <person name="Arai W."/>
            <person name="Tsubouchi T."/>
            <person name="Morono Y."/>
            <person name="Uchiyama I."/>
            <person name="Ito T."/>
            <person name="Fujiyama A."/>
            <person name="Inagaki F."/>
            <person name="Takami H."/>
        </authorList>
    </citation>
    <scope>NUCLEOTIDE SEQUENCE</scope>
    <source>
        <strain evidence="1">Expedition CK06-06</strain>
    </source>
</reference>
<feature type="non-terminal residue" evidence="1">
    <location>
        <position position="1"/>
    </location>
</feature>
<dbReference type="AlphaFoldDB" id="X0U0F7"/>
<dbReference type="Gene3D" id="1.25.40.10">
    <property type="entry name" value="Tetratricopeptide repeat domain"/>
    <property type="match status" value="1"/>
</dbReference>
<sequence length="221" mass="24041">PVGLWAVPMMAAEAGQFPEIGQAQLQDFLHTGLEQVSEGALGPRMKELKSVAERGGRWSVVCFDSPVGEVLARFGSAAGLDVHWDSSADASRQVPVAIWLREASAQDVIEIVSGCAGLTARLEEGQVARPGSVTFIDCGGYSGLEEHKRLLRREAMLLWQRFVSRWPGDRRMANAHFAMALVREFGGEMAGAIEEYELVASRFLKSPLAPFALLSSSRARV</sequence>